<dbReference type="GO" id="GO:0008234">
    <property type="term" value="F:cysteine-type peptidase activity"/>
    <property type="evidence" value="ECO:0007669"/>
    <property type="project" value="InterPro"/>
</dbReference>
<evidence type="ECO:0000256" key="1">
    <source>
        <dbReference type="ARBA" id="ARBA00005234"/>
    </source>
</evidence>
<feature type="domain" description="Ubiquitin-like protease family profile" evidence="6">
    <location>
        <begin position="610"/>
        <end position="728"/>
    </location>
</feature>
<proteinExistence type="inferred from homology"/>
<dbReference type="Gramene" id="AUR62002825-RA">
    <property type="protein sequence ID" value="AUR62002825-RA:cds"/>
    <property type="gene ID" value="AUR62002825"/>
</dbReference>
<feature type="coiled-coil region" evidence="4">
    <location>
        <begin position="363"/>
        <end position="398"/>
    </location>
</feature>
<dbReference type="PANTHER" id="PTHR33018:SF37">
    <property type="entry name" value="TRANSPOSASE TNP1_EN_SPM-LIKE DOMAIN-CONTAINING PROTEIN"/>
    <property type="match status" value="1"/>
</dbReference>
<keyword evidence="3" id="KW-0378">Hydrolase</keyword>
<dbReference type="Proteomes" id="UP000596660">
    <property type="component" value="Unplaced"/>
</dbReference>
<dbReference type="EnsemblPlants" id="AUR62002825-RA">
    <property type="protein sequence ID" value="AUR62002825-RA:cds"/>
    <property type="gene ID" value="AUR62002825"/>
</dbReference>
<dbReference type="PANTHER" id="PTHR33018">
    <property type="entry name" value="OS10G0338966 PROTEIN-RELATED"/>
    <property type="match status" value="1"/>
</dbReference>
<reference evidence="7" key="2">
    <citation type="submission" date="2021-03" db="UniProtKB">
        <authorList>
            <consortium name="EnsemblPlants"/>
        </authorList>
    </citation>
    <scope>IDENTIFICATION</scope>
</reference>
<keyword evidence="8" id="KW-1185">Reference proteome</keyword>
<dbReference type="GO" id="GO:0006508">
    <property type="term" value="P:proteolysis"/>
    <property type="evidence" value="ECO:0007669"/>
    <property type="project" value="UniProtKB-KW"/>
</dbReference>
<evidence type="ECO:0000256" key="4">
    <source>
        <dbReference type="SAM" id="Coils"/>
    </source>
</evidence>
<dbReference type="Gene3D" id="3.40.395.10">
    <property type="entry name" value="Adenoviral Proteinase, Chain A"/>
    <property type="match status" value="1"/>
</dbReference>
<dbReference type="InterPro" id="IPR058352">
    <property type="entry name" value="DUF8039"/>
</dbReference>
<feature type="region of interest" description="Disordered" evidence="5">
    <location>
        <begin position="530"/>
        <end position="552"/>
    </location>
</feature>
<evidence type="ECO:0000256" key="5">
    <source>
        <dbReference type="SAM" id="MobiDB-lite"/>
    </source>
</evidence>
<evidence type="ECO:0000313" key="8">
    <source>
        <dbReference type="Proteomes" id="UP000596660"/>
    </source>
</evidence>
<dbReference type="PROSITE" id="PS50600">
    <property type="entry name" value="ULP_PROTEASE"/>
    <property type="match status" value="1"/>
</dbReference>
<evidence type="ECO:0000256" key="2">
    <source>
        <dbReference type="ARBA" id="ARBA00022670"/>
    </source>
</evidence>
<dbReference type="InterPro" id="IPR003653">
    <property type="entry name" value="Peptidase_C48_C"/>
</dbReference>
<accession>A0A803KUW7</accession>
<evidence type="ECO:0000256" key="3">
    <source>
        <dbReference type="ARBA" id="ARBA00022801"/>
    </source>
</evidence>
<dbReference type="InterPro" id="IPR038765">
    <property type="entry name" value="Papain-like_cys_pep_sf"/>
</dbReference>
<feature type="region of interest" description="Disordered" evidence="5">
    <location>
        <begin position="36"/>
        <end position="61"/>
    </location>
</feature>
<comment type="similarity">
    <text evidence="1">Belongs to the peptidase C48 family.</text>
</comment>
<reference evidence="7" key="1">
    <citation type="journal article" date="2017" name="Nature">
        <title>The genome of Chenopodium quinoa.</title>
        <authorList>
            <person name="Jarvis D.E."/>
            <person name="Ho Y.S."/>
            <person name="Lightfoot D.J."/>
            <person name="Schmoeckel S.M."/>
            <person name="Li B."/>
            <person name="Borm T.J.A."/>
            <person name="Ohyanagi H."/>
            <person name="Mineta K."/>
            <person name="Michell C.T."/>
            <person name="Saber N."/>
            <person name="Kharbatia N.M."/>
            <person name="Rupper R.R."/>
            <person name="Sharp A.R."/>
            <person name="Dally N."/>
            <person name="Boughton B.A."/>
            <person name="Woo Y.H."/>
            <person name="Gao G."/>
            <person name="Schijlen E.G.W.M."/>
            <person name="Guo X."/>
            <person name="Momin A.A."/>
            <person name="Negrao S."/>
            <person name="Al-Babili S."/>
            <person name="Gehring C."/>
            <person name="Roessner U."/>
            <person name="Jung C."/>
            <person name="Murphy K."/>
            <person name="Arold S.T."/>
            <person name="Gojobori T."/>
            <person name="van der Linden C.G."/>
            <person name="van Loo E.N."/>
            <person name="Jellen E.N."/>
            <person name="Maughan P.J."/>
            <person name="Tester M."/>
        </authorList>
    </citation>
    <scope>NUCLEOTIDE SEQUENCE [LARGE SCALE GENOMIC DNA]</scope>
    <source>
        <strain evidence="7">cv. PI 614886</strain>
    </source>
</reference>
<protein>
    <recommendedName>
        <fullName evidence="6">Ubiquitin-like protease family profile domain-containing protein</fullName>
    </recommendedName>
</protein>
<dbReference type="SUPFAM" id="SSF54001">
    <property type="entry name" value="Cysteine proteinases"/>
    <property type="match status" value="1"/>
</dbReference>
<sequence length="728" mass="82773">MGVQPLQEGEDIVGDVEYDRVGILQWKKTEMIMMDRNKSGDMDASTSQVKSSTKKGRGPSKSVQTITPVFLEFDEFDMSIGKWESAYGKQIGNCAQRVNINVKGYPKYDKVQKQNLWEESKRKFHIDDPKGSKEKKFHEAVGARFRKHKSWLVSRFITKRTAPPPDSPSANIKPWELYEGYITEEQWKEFETYCNTDEFKALSEKGKENAKNNKHRHHLGSKSYERARVDWSKTNRIPAESSTSSTTESTTSCVMSEKLRNRSLYWILARQTRNADGSWAIDPKNTETQQIANAILENLQKNDEGNNSSDVIGMDALDKALGKRDHCGHVKALGRCGVGVSHTQVFGKGYKKGKSSGQGGCSLEELESMKATLTQEFEARLEEKVEEKLQERIEERLEQRVAMEVKAYLANLLPQMTGDVEAFQGMQVITNMEATQSPRVIEVATKCRLALKDEYNQYLVVVADGTVYPVTGEVTHNLKMLPDHYRVSVDNLYPDCALLDIPVPSPDGVTKLGKAKSSFVLWPIDMVSTSPKKKHRSRQSKEGDDSCGVKSRQSTIKPTKFLPLEDEIVDTFVEGCELLYWLMNSDDAKYDTTSVLLKASMFNFDSDKHIWVTATDVREFLRGSWANVSLIHVYIMYLVDNFIDLFNRTEITFFCPQLISESSIENDYLETYTYVKNTFLHEVRKTGKRCKFIVAPYVASGHWVLVVVDLQLGLAYEFDSMKLAKENP</sequence>
<dbReference type="Pfam" id="PF26133">
    <property type="entry name" value="DUF8039"/>
    <property type="match status" value="1"/>
</dbReference>
<evidence type="ECO:0000259" key="6">
    <source>
        <dbReference type="PROSITE" id="PS50600"/>
    </source>
</evidence>
<keyword evidence="4" id="KW-0175">Coiled coil</keyword>
<evidence type="ECO:0000313" key="7">
    <source>
        <dbReference type="EnsemblPlants" id="AUR62002825-RA:cds"/>
    </source>
</evidence>
<keyword evidence="2" id="KW-0645">Protease</keyword>
<name>A0A803KUW7_CHEQI</name>
<dbReference type="AlphaFoldDB" id="A0A803KUW7"/>
<organism evidence="7 8">
    <name type="scientific">Chenopodium quinoa</name>
    <name type="common">Quinoa</name>
    <dbReference type="NCBI Taxonomy" id="63459"/>
    <lineage>
        <taxon>Eukaryota</taxon>
        <taxon>Viridiplantae</taxon>
        <taxon>Streptophyta</taxon>
        <taxon>Embryophyta</taxon>
        <taxon>Tracheophyta</taxon>
        <taxon>Spermatophyta</taxon>
        <taxon>Magnoliopsida</taxon>
        <taxon>eudicotyledons</taxon>
        <taxon>Gunneridae</taxon>
        <taxon>Pentapetalae</taxon>
        <taxon>Caryophyllales</taxon>
        <taxon>Chenopodiaceae</taxon>
        <taxon>Chenopodioideae</taxon>
        <taxon>Atripliceae</taxon>
        <taxon>Chenopodium</taxon>
    </lineage>
</organism>